<feature type="compositionally biased region" description="Polar residues" evidence="1">
    <location>
        <begin position="175"/>
        <end position="191"/>
    </location>
</feature>
<feature type="compositionally biased region" description="Basic and acidic residues" evidence="1">
    <location>
        <begin position="60"/>
        <end position="71"/>
    </location>
</feature>
<reference evidence="2 3" key="1">
    <citation type="journal article" date="2016" name="Sci. Rep.">
        <title>Draft genome sequencing and secretome analysis of fungal phytopathogen Ascochyta rabiei provides insight into the necrotrophic effector repertoire.</title>
        <authorList>
            <person name="Verma S."/>
            <person name="Gazara R.K."/>
            <person name="Nizam S."/>
            <person name="Parween S."/>
            <person name="Chattopadhyay D."/>
            <person name="Verma P.K."/>
        </authorList>
    </citation>
    <scope>NUCLEOTIDE SEQUENCE [LARGE SCALE GENOMIC DNA]</scope>
    <source>
        <strain evidence="2 3">ArDII</strain>
    </source>
</reference>
<gene>
    <name evidence="2" type="ORF">ST47_g6245</name>
</gene>
<keyword evidence="3" id="KW-1185">Reference proteome</keyword>
<dbReference type="EMBL" id="JYNV01000212">
    <property type="protein sequence ID" value="KZM22572.1"/>
    <property type="molecule type" value="Genomic_DNA"/>
</dbReference>
<proteinExistence type="predicted"/>
<dbReference type="Proteomes" id="UP000076837">
    <property type="component" value="Unassembled WGS sequence"/>
</dbReference>
<evidence type="ECO:0000313" key="2">
    <source>
        <dbReference type="EMBL" id="KZM22572.1"/>
    </source>
</evidence>
<feature type="region of interest" description="Disordered" evidence="1">
    <location>
        <begin position="162"/>
        <end position="192"/>
    </location>
</feature>
<feature type="region of interest" description="Disordered" evidence="1">
    <location>
        <begin position="13"/>
        <end position="128"/>
    </location>
</feature>
<organism evidence="2 3">
    <name type="scientific">Didymella rabiei</name>
    <name type="common">Chickpea ascochyta blight fungus</name>
    <name type="synonym">Mycosphaerella rabiei</name>
    <dbReference type="NCBI Taxonomy" id="5454"/>
    <lineage>
        <taxon>Eukaryota</taxon>
        <taxon>Fungi</taxon>
        <taxon>Dikarya</taxon>
        <taxon>Ascomycota</taxon>
        <taxon>Pezizomycotina</taxon>
        <taxon>Dothideomycetes</taxon>
        <taxon>Pleosporomycetidae</taxon>
        <taxon>Pleosporales</taxon>
        <taxon>Pleosporineae</taxon>
        <taxon>Didymellaceae</taxon>
        <taxon>Ascochyta</taxon>
    </lineage>
</organism>
<dbReference type="OrthoDB" id="5366256at2759"/>
<sequence>MSKLEYTMPHSQYGMNHYGSSQSSYSPGYPPVSQHAYSDSRSSTSGPYASSYASSPGLQHEQDARRHDEHTVLPPYQPQHPSYSRSTYQQQQPLDSVRPSSTTAGYSYPAPHSNLPSQNLDSNASAYPPSALYPPTTYGINDYRVSLPTMYPPSATTPAAYPTYESSHGIPPPSNSNVPALSSSPGTQNNAVMPRVLNSRPKPQCFDHGCNGRQFSTFSNLLRHQREKSGTAAKSFCPKCHAEFTRTTAMKGHMQHDKCKARRPSESTSIPRT</sequence>
<feature type="compositionally biased region" description="Polar residues" evidence="1">
    <location>
        <begin position="114"/>
        <end position="123"/>
    </location>
</feature>
<dbReference type="Gene3D" id="3.30.160.60">
    <property type="entry name" value="Classic Zinc Finger"/>
    <property type="match status" value="1"/>
</dbReference>
<accession>A0A163CMQ7</accession>
<dbReference type="AlphaFoldDB" id="A0A163CMQ7"/>
<dbReference type="STRING" id="5454.A0A163CMQ7"/>
<feature type="compositionally biased region" description="Polar residues" evidence="1">
    <location>
        <begin position="79"/>
        <end position="105"/>
    </location>
</feature>
<protein>
    <submittedName>
        <fullName evidence="2">Uncharacterized protein</fullName>
    </submittedName>
</protein>
<name>A0A163CMQ7_DIDRA</name>
<feature type="compositionally biased region" description="Low complexity" evidence="1">
    <location>
        <begin position="18"/>
        <end position="57"/>
    </location>
</feature>
<evidence type="ECO:0000313" key="3">
    <source>
        <dbReference type="Proteomes" id="UP000076837"/>
    </source>
</evidence>
<feature type="region of interest" description="Disordered" evidence="1">
    <location>
        <begin position="250"/>
        <end position="273"/>
    </location>
</feature>
<evidence type="ECO:0000256" key="1">
    <source>
        <dbReference type="SAM" id="MobiDB-lite"/>
    </source>
</evidence>
<comment type="caution">
    <text evidence="2">The sequence shown here is derived from an EMBL/GenBank/DDBJ whole genome shotgun (WGS) entry which is preliminary data.</text>
</comment>